<comment type="caution">
    <text evidence="1">The sequence shown here is derived from an EMBL/GenBank/DDBJ whole genome shotgun (WGS) entry which is preliminary data.</text>
</comment>
<name>A0ABV6G1G4_9GAMM</name>
<sequence length="92" mass="10702">MDVGLITPELLARCRREYRVQHQRSQQSFDHVGLDDRKELSQLVEQALRDGDSYASIAERHPESNLTEGELTELIGPEQALRDRIERFRQTP</sequence>
<dbReference type="RefSeq" id="WP_019952691.1">
    <property type="nucleotide sequence ID" value="NZ_JBHLVX010000019.1"/>
</dbReference>
<accession>A0ABV6G1G4</accession>
<dbReference type="Proteomes" id="UP001589814">
    <property type="component" value="Unassembled WGS sequence"/>
</dbReference>
<organism evidence="1 2">
    <name type="scientific">Kushneria aurantia</name>
    <dbReference type="NCBI Taxonomy" id="504092"/>
    <lineage>
        <taxon>Bacteria</taxon>
        <taxon>Pseudomonadati</taxon>
        <taxon>Pseudomonadota</taxon>
        <taxon>Gammaproteobacteria</taxon>
        <taxon>Oceanospirillales</taxon>
        <taxon>Halomonadaceae</taxon>
        <taxon>Kushneria</taxon>
    </lineage>
</organism>
<dbReference type="EMBL" id="JBHLVX010000019">
    <property type="protein sequence ID" value="MFC0267415.1"/>
    <property type="molecule type" value="Genomic_DNA"/>
</dbReference>
<keyword evidence="2" id="KW-1185">Reference proteome</keyword>
<protein>
    <submittedName>
        <fullName evidence="1">Uncharacterized protein</fullName>
    </submittedName>
</protein>
<proteinExistence type="predicted"/>
<evidence type="ECO:0000313" key="2">
    <source>
        <dbReference type="Proteomes" id="UP001589814"/>
    </source>
</evidence>
<evidence type="ECO:0000313" key="1">
    <source>
        <dbReference type="EMBL" id="MFC0267415.1"/>
    </source>
</evidence>
<gene>
    <name evidence="1" type="ORF">ACFFHW_05305</name>
</gene>
<reference evidence="1 2" key="1">
    <citation type="submission" date="2024-09" db="EMBL/GenBank/DDBJ databases">
        <authorList>
            <person name="Sun Q."/>
            <person name="Mori K."/>
        </authorList>
    </citation>
    <scope>NUCLEOTIDE SEQUENCE [LARGE SCALE GENOMIC DNA]</scope>
    <source>
        <strain evidence="1 2">CCM 7415</strain>
    </source>
</reference>